<protein>
    <recommendedName>
        <fullName evidence="1">Reverse transcriptase domain-containing protein</fullName>
    </recommendedName>
</protein>
<evidence type="ECO:0000313" key="3">
    <source>
        <dbReference type="Proteomes" id="UP000694892"/>
    </source>
</evidence>
<organism evidence="2 3">
    <name type="scientific">Xenopus laevis</name>
    <name type="common">African clawed frog</name>
    <dbReference type="NCBI Taxonomy" id="8355"/>
    <lineage>
        <taxon>Eukaryota</taxon>
        <taxon>Metazoa</taxon>
        <taxon>Chordata</taxon>
        <taxon>Craniata</taxon>
        <taxon>Vertebrata</taxon>
        <taxon>Euteleostomi</taxon>
        <taxon>Amphibia</taxon>
        <taxon>Batrachia</taxon>
        <taxon>Anura</taxon>
        <taxon>Pipoidea</taxon>
        <taxon>Pipidae</taxon>
        <taxon>Xenopodinae</taxon>
        <taxon>Xenopus</taxon>
        <taxon>Xenopus</taxon>
    </lineage>
</organism>
<evidence type="ECO:0000313" key="2">
    <source>
        <dbReference type="EMBL" id="OCT88234.1"/>
    </source>
</evidence>
<dbReference type="Proteomes" id="UP000694892">
    <property type="component" value="Chromosome 3L"/>
</dbReference>
<evidence type="ECO:0000259" key="1">
    <source>
        <dbReference type="PROSITE" id="PS50878"/>
    </source>
</evidence>
<dbReference type="PANTHER" id="PTHR21301">
    <property type="entry name" value="REVERSE TRANSCRIPTASE"/>
    <property type="match status" value="1"/>
</dbReference>
<dbReference type="EMBL" id="CM004470">
    <property type="protein sequence ID" value="OCT88234.1"/>
    <property type="molecule type" value="Genomic_DNA"/>
</dbReference>
<dbReference type="PROSITE" id="PS50878">
    <property type="entry name" value="RT_POL"/>
    <property type="match status" value="1"/>
</dbReference>
<proteinExistence type="predicted"/>
<feature type="domain" description="Reverse transcriptase" evidence="1">
    <location>
        <begin position="1"/>
        <end position="179"/>
    </location>
</feature>
<accession>A0A974HS41</accession>
<dbReference type="InterPro" id="IPR000477">
    <property type="entry name" value="RT_dom"/>
</dbReference>
<dbReference type="InterPro" id="IPR058912">
    <property type="entry name" value="HTH_animal"/>
</dbReference>
<gene>
    <name evidence="2" type="ORF">XELAEV_18016860mg</name>
</gene>
<dbReference type="PANTHER" id="PTHR21301:SF13">
    <property type="match status" value="1"/>
</dbReference>
<sequence>MDALRHLEGITLQEDQFIACLDVESLYMSIVHEIGLRAINDTLNQRGQQYSKHNRFILELLEFIFKHNYFTFSGKYYHQIRGTAMGSTCAPAYANLYLGWWERNFVFSDDLVEYSQYITLWLRYIDDVVGTTTKFDEFVKKLNTNTINLRVTSEISYEAVNFLVIHIYRDKENNLQTSVYRKNTATNNLLHAKSQHPSNLIKGIPTGQYLCVRRLCSTPGNFKIEAKKLYDRFKQRGYSHNCLKRAYKRALESDRSSLLIPRKNNNNNKKLEQSTNSKQQIRLIGDFSSQYREIFNILQKHWHILEQDLDLKEVIGNYPQITYRRSKNLKDRLIQSHYRNPIQSTWLSHNTKGCYRCGDCLACPYVCKSTKIIGRFDINEYVTKQFMNLCGKKYVGKTKREFRRRILEHVGDVRNKRNTSVANHVNLYHNGDNGAMKFTAVEHIKSTTRIGDIDNKLLQREAEWIYWLNTKVPAGLNEGFTFSHFL</sequence>
<reference evidence="3" key="1">
    <citation type="journal article" date="2016" name="Nature">
        <title>Genome evolution in the allotetraploid frog Xenopus laevis.</title>
        <authorList>
            <person name="Session A.M."/>
            <person name="Uno Y."/>
            <person name="Kwon T."/>
            <person name="Chapman J.A."/>
            <person name="Toyoda A."/>
            <person name="Takahashi S."/>
            <person name="Fukui A."/>
            <person name="Hikosaka A."/>
            <person name="Suzuki A."/>
            <person name="Kondo M."/>
            <person name="van Heeringen S.J."/>
            <person name="Quigley I."/>
            <person name="Heinz S."/>
            <person name="Ogino H."/>
            <person name="Ochi H."/>
            <person name="Hellsten U."/>
            <person name="Lyons J.B."/>
            <person name="Simakov O."/>
            <person name="Putnam N."/>
            <person name="Stites J."/>
            <person name="Kuroki Y."/>
            <person name="Tanaka T."/>
            <person name="Michiue T."/>
            <person name="Watanabe M."/>
            <person name="Bogdanovic O."/>
            <person name="Lister R."/>
            <person name="Georgiou G."/>
            <person name="Paranjpe S.S."/>
            <person name="van Kruijsbergen I."/>
            <person name="Shu S."/>
            <person name="Carlson J."/>
            <person name="Kinoshita T."/>
            <person name="Ohta Y."/>
            <person name="Mawaribuchi S."/>
            <person name="Jenkins J."/>
            <person name="Grimwood J."/>
            <person name="Schmutz J."/>
            <person name="Mitros T."/>
            <person name="Mozaffari S.V."/>
            <person name="Suzuki Y."/>
            <person name="Haramoto Y."/>
            <person name="Yamamoto T.S."/>
            <person name="Takagi C."/>
            <person name="Heald R."/>
            <person name="Miller K."/>
            <person name="Haudenschild C."/>
            <person name="Kitzman J."/>
            <person name="Nakayama T."/>
            <person name="Izutsu Y."/>
            <person name="Robert J."/>
            <person name="Fortriede J."/>
            <person name="Burns K."/>
            <person name="Lotay V."/>
            <person name="Karimi K."/>
            <person name="Yasuoka Y."/>
            <person name="Dichmann D.S."/>
            <person name="Flajnik M.F."/>
            <person name="Houston D.W."/>
            <person name="Shendure J."/>
            <person name="DuPasquier L."/>
            <person name="Vize P.D."/>
            <person name="Zorn A.M."/>
            <person name="Ito M."/>
            <person name="Marcotte E.M."/>
            <person name="Wallingford J.B."/>
            <person name="Ito Y."/>
            <person name="Asashima M."/>
            <person name="Ueno N."/>
            <person name="Matsuda Y."/>
            <person name="Veenstra G.J."/>
            <person name="Fujiyama A."/>
            <person name="Harland R.M."/>
            <person name="Taira M."/>
            <person name="Rokhsar D.S."/>
        </authorList>
    </citation>
    <scope>NUCLEOTIDE SEQUENCE [LARGE SCALE GENOMIC DNA]</scope>
    <source>
        <strain evidence="3">J</strain>
    </source>
</reference>
<dbReference type="AlphaFoldDB" id="A0A974HS41"/>
<dbReference type="Pfam" id="PF26215">
    <property type="entry name" value="HTH_animal"/>
    <property type="match status" value="1"/>
</dbReference>
<name>A0A974HS41_XENLA</name>